<sequence length="352" mass="38672">MRTSITSMGGNAILRDLLDKNSEFALNAKGTTNHCPMALCALAGMGASAERLQEFFVHWQVSYALPRLPVNEIIEYENFRVYLGKRDSFADLQTCFATRIAECGKNEVINEVLALVPFAPATTAFHALIRLSYGLQAEHNGEIAAGLASLVVANFDININMSGRPPANSVAAGFQHLSYGMEGKLYPGRMITEKMQAVVNDEQFLRHLPAAPVSEHLLDELARWAMTAYGQTRDFTILHIVTAVNALRQILPYLESETIARSLQDLWIALCAAYVSVGAPALKDIAAYESEMLLLYPEADPWPTLFTKAINIDDDHVIKLTYTCSQEASLSSSILYQAVVMDMLADHAVPAS</sequence>
<dbReference type="Pfam" id="PF14027">
    <property type="entry name" value="Questin_oxidase"/>
    <property type="match status" value="1"/>
</dbReference>
<evidence type="ECO:0000256" key="1">
    <source>
        <dbReference type="ARBA" id="ARBA00023002"/>
    </source>
</evidence>
<reference evidence="2 3" key="1">
    <citation type="submission" date="2020-08" db="EMBL/GenBank/DDBJ databases">
        <title>Novel species isolated from subtropical streams in China.</title>
        <authorList>
            <person name="Lu H."/>
        </authorList>
    </citation>
    <scope>NUCLEOTIDE SEQUENCE [LARGE SCALE GENOMIC DNA]</scope>
    <source>
        <strain evidence="2 3">NL8W</strain>
    </source>
</reference>
<organism evidence="2 3">
    <name type="scientific">Undibacterium umbellatum</name>
    <dbReference type="NCBI Taxonomy" id="2762300"/>
    <lineage>
        <taxon>Bacteria</taxon>
        <taxon>Pseudomonadati</taxon>
        <taxon>Pseudomonadota</taxon>
        <taxon>Betaproteobacteria</taxon>
        <taxon>Burkholderiales</taxon>
        <taxon>Oxalobacteraceae</taxon>
        <taxon>Undibacterium</taxon>
    </lineage>
</organism>
<keyword evidence="1" id="KW-0560">Oxidoreductase</keyword>
<comment type="caution">
    <text evidence="2">The sequence shown here is derived from an EMBL/GenBank/DDBJ whole genome shotgun (WGS) entry which is preliminary data.</text>
</comment>
<evidence type="ECO:0000313" key="2">
    <source>
        <dbReference type="EMBL" id="MBC3906427.1"/>
    </source>
</evidence>
<gene>
    <name evidence="2" type="ORF">H8L47_02465</name>
</gene>
<dbReference type="PANTHER" id="PTHR35870:SF1">
    <property type="entry name" value="PROTEIN, PUTATIVE (AFU_ORTHOLOGUE AFUA_5G03330)-RELATED"/>
    <property type="match status" value="1"/>
</dbReference>
<evidence type="ECO:0000313" key="3">
    <source>
        <dbReference type="Proteomes" id="UP000646911"/>
    </source>
</evidence>
<protein>
    <submittedName>
        <fullName evidence="2">Questin oxidase family protein</fullName>
    </submittedName>
</protein>
<proteinExistence type="predicted"/>
<dbReference type="RefSeq" id="WP_186951641.1">
    <property type="nucleotide sequence ID" value="NZ_JACOFX010000001.1"/>
</dbReference>
<dbReference type="PANTHER" id="PTHR35870">
    <property type="entry name" value="PROTEIN, PUTATIVE (AFU_ORTHOLOGUE AFUA_5G03330)-RELATED"/>
    <property type="match status" value="1"/>
</dbReference>
<accession>A0ABR6Z3R8</accession>
<dbReference type="EMBL" id="JACOFX010000001">
    <property type="protein sequence ID" value="MBC3906427.1"/>
    <property type="molecule type" value="Genomic_DNA"/>
</dbReference>
<name>A0ABR6Z3R8_9BURK</name>
<dbReference type="InterPro" id="IPR025337">
    <property type="entry name" value="Questin_oxidase-like"/>
</dbReference>
<keyword evidence="3" id="KW-1185">Reference proteome</keyword>
<dbReference type="Proteomes" id="UP000646911">
    <property type="component" value="Unassembled WGS sequence"/>
</dbReference>